<dbReference type="Gramene" id="PSS32920">
    <property type="protein sequence ID" value="PSS32920"/>
    <property type="gene ID" value="CEY00_Acc03216"/>
</dbReference>
<name>A0A2R6RSB4_ACTCC</name>
<evidence type="ECO:0000313" key="3">
    <source>
        <dbReference type="Proteomes" id="UP000241394"/>
    </source>
</evidence>
<dbReference type="PANTHER" id="PTHR33621:SF2">
    <property type="entry name" value="RIBOSOMAL L1 DOMAIN-CONTAINING PROTEIN"/>
    <property type="match status" value="1"/>
</dbReference>
<evidence type="ECO:0000313" key="2">
    <source>
        <dbReference type="EMBL" id="PSS32920.1"/>
    </source>
</evidence>
<dbReference type="EMBL" id="NKQK01000003">
    <property type="protein sequence ID" value="PSS32920.1"/>
    <property type="molecule type" value="Genomic_DNA"/>
</dbReference>
<feature type="compositionally biased region" description="Polar residues" evidence="1">
    <location>
        <begin position="745"/>
        <end position="755"/>
    </location>
</feature>
<reference evidence="3" key="2">
    <citation type="journal article" date="2018" name="BMC Genomics">
        <title>A manually annotated Actinidia chinensis var. chinensis (kiwifruit) genome highlights the challenges associated with draft genomes and gene prediction in plants.</title>
        <authorList>
            <person name="Pilkington S.M."/>
            <person name="Crowhurst R."/>
            <person name="Hilario E."/>
            <person name="Nardozza S."/>
            <person name="Fraser L."/>
            <person name="Peng Y."/>
            <person name="Gunaseelan K."/>
            <person name="Simpson R."/>
            <person name="Tahir J."/>
            <person name="Deroles S.C."/>
            <person name="Templeton K."/>
            <person name="Luo Z."/>
            <person name="Davy M."/>
            <person name="Cheng C."/>
            <person name="McNeilage M."/>
            <person name="Scaglione D."/>
            <person name="Liu Y."/>
            <person name="Zhang Q."/>
            <person name="Datson P."/>
            <person name="De Silva N."/>
            <person name="Gardiner S.E."/>
            <person name="Bassett H."/>
            <person name="Chagne D."/>
            <person name="McCallum J."/>
            <person name="Dzierzon H."/>
            <person name="Deng C."/>
            <person name="Wang Y.Y."/>
            <person name="Barron L."/>
            <person name="Manako K."/>
            <person name="Bowen J."/>
            <person name="Foster T.M."/>
            <person name="Erridge Z.A."/>
            <person name="Tiffin H."/>
            <person name="Waite C.N."/>
            <person name="Davies K.M."/>
            <person name="Grierson E.P."/>
            <person name="Laing W.A."/>
            <person name="Kirk R."/>
            <person name="Chen X."/>
            <person name="Wood M."/>
            <person name="Montefiori M."/>
            <person name="Brummell D.A."/>
            <person name="Schwinn K.E."/>
            <person name="Catanach A."/>
            <person name="Fullerton C."/>
            <person name="Li D."/>
            <person name="Meiyalaghan S."/>
            <person name="Nieuwenhuizen N."/>
            <person name="Read N."/>
            <person name="Prakash R."/>
            <person name="Hunter D."/>
            <person name="Zhang H."/>
            <person name="McKenzie M."/>
            <person name="Knabel M."/>
            <person name="Harris A."/>
            <person name="Allan A.C."/>
            <person name="Gleave A."/>
            <person name="Chen A."/>
            <person name="Janssen B.J."/>
            <person name="Plunkett B."/>
            <person name="Ampomah-Dwamena C."/>
            <person name="Voogd C."/>
            <person name="Leif D."/>
            <person name="Lafferty D."/>
            <person name="Souleyre E.J.F."/>
            <person name="Varkonyi-Gasic E."/>
            <person name="Gambi F."/>
            <person name="Hanley J."/>
            <person name="Yao J.L."/>
            <person name="Cheung J."/>
            <person name="David K.M."/>
            <person name="Warren B."/>
            <person name="Marsh K."/>
            <person name="Snowden K.C."/>
            <person name="Lin-Wang K."/>
            <person name="Brian L."/>
            <person name="Martinez-Sanchez M."/>
            <person name="Wang M."/>
            <person name="Ileperuma N."/>
            <person name="Macnee N."/>
            <person name="Campin R."/>
            <person name="McAtee P."/>
            <person name="Drummond R.S.M."/>
            <person name="Espley R.V."/>
            <person name="Ireland H.S."/>
            <person name="Wu R."/>
            <person name="Atkinson R.G."/>
            <person name="Karunairetnam S."/>
            <person name="Bulley S."/>
            <person name="Chunkath S."/>
            <person name="Hanley Z."/>
            <person name="Storey R."/>
            <person name="Thrimawithana A.H."/>
            <person name="Thomson S."/>
            <person name="David C."/>
            <person name="Testolin R."/>
            <person name="Huang H."/>
            <person name="Hellens R.P."/>
            <person name="Schaffer R.J."/>
        </authorList>
    </citation>
    <scope>NUCLEOTIDE SEQUENCE [LARGE SCALE GENOMIC DNA]</scope>
    <source>
        <strain evidence="3">cv. Red5</strain>
    </source>
</reference>
<evidence type="ECO:0000256" key="1">
    <source>
        <dbReference type="SAM" id="MobiDB-lite"/>
    </source>
</evidence>
<organism evidence="2 3">
    <name type="scientific">Actinidia chinensis var. chinensis</name>
    <name type="common">Chinese soft-hair kiwi</name>
    <dbReference type="NCBI Taxonomy" id="1590841"/>
    <lineage>
        <taxon>Eukaryota</taxon>
        <taxon>Viridiplantae</taxon>
        <taxon>Streptophyta</taxon>
        <taxon>Embryophyta</taxon>
        <taxon>Tracheophyta</taxon>
        <taxon>Spermatophyta</taxon>
        <taxon>Magnoliopsida</taxon>
        <taxon>eudicotyledons</taxon>
        <taxon>Gunneridae</taxon>
        <taxon>Pentapetalae</taxon>
        <taxon>asterids</taxon>
        <taxon>Ericales</taxon>
        <taxon>Actinidiaceae</taxon>
        <taxon>Actinidia</taxon>
    </lineage>
</organism>
<dbReference type="OrthoDB" id="1916794at2759"/>
<feature type="region of interest" description="Disordered" evidence="1">
    <location>
        <begin position="730"/>
        <end position="761"/>
    </location>
</feature>
<accession>A0A2R6RSB4</accession>
<feature type="region of interest" description="Disordered" evidence="1">
    <location>
        <begin position="112"/>
        <end position="136"/>
    </location>
</feature>
<comment type="caution">
    <text evidence="2">The sequence shown here is derived from an EMBL/GenBank/DDBJ whole genome shotgun (WGS) entry which is preliminary data.</text>
</comment>
<dbReference type="PANTHER" id="PTHR33621">
    <property type="entry name" value="ASPARTIC/GLUTAMIC ACID-RICH PROTEIN"/>
    <property type="match status" value="1"/>
</dbReference>
<feature type="region of interest" description="Disordered" evidence="1">
    <location>
        <begin position="72"/>
        <end position="94"/>
    </location>
</feature>
<dbReference type="InParanoid" id="A0A2R6RSB4"/>
<keyword evidence="3" id="KW-1185">Reference proteome</keyword>
<protein>
    <submittedName>
        <fullName evidence="2">Midasin like</fullName>
    </submittedName>
</protein>
<gene>
    <name evidence="2" type="ORF">CEY00_Acc03216</name>
</gene>
<dbReference type="AlphaFoldDB" id="A0A2R6RSB4"/>
<feature type="compositionally biased region" description="Basic and acidic residues" evidence="1">
    <location>
        <begin position="730"/>
        <end position="741"/>
    </location>
</feature>
<dbReference type="Proteomes" id="UP000241394">
    <property type="component" value="Chromosome LG3"/>
</dbReference>
<dbReference type="OMA" id="IENTSEC"/>
<sequence length="761" mass="84470">MDFHSLARRELQALCKKNKIPANLTNIAMADALKALEIVEGIEDFSQPCESETEESSVELPEKTVIASPCIPQTGYRTSTRRKPVKEEPESSKILTRTRLSSRRTIAGEVQNAKPDVPETPSMPSGRKRAPAASARRKIEAQLNEEDEDKNNAVASARWKMETPMREEISVQKAYSTRRSTRLLEKKMMELDFNNKEGIEPVHFETSEEMSTDLERNQKEKSDEFDKALEVKGMYQQMINAKNDDLEPVSDEISKDLERNVKEDSDDLDKSLEVKGTNQQIIADDLLLKTDDLEAITHETDVLSENVSNLEDDVQECMEDNSVVDKVKPQKNSEVFCEADTVLVSDGQADGLTIHKDKDVNDEVYGENKDDENSQINSGMDCEKYGESDILSGENLEKSLGLKDEIPEEEGCDEYGFDSFRYGIENTSECLMSESGEGFNGEKDLGLKDLAAVVSYGGVCCENTTECLKSQSGEGFNGDKDLVLQDLVLPVVEDLVTDSEKTESDILARSASAAADIEPQNQASKESDMNFVNDQNNVQDLELGLDTKELSHEKAPCPVITTLASTNSIAMEVAIDASVENDMVDQLAGQESTIFGNLIASANSSTIFYPSLDGTLRPLIATLASDPLPVQMPSILLQGGLNSDHVTCPASPPSVKNSSSKTTTTTTRRINNLLVDNKENNIDNSSRKLDLTKEKEKTDKKLFNDDTSLRQLRKIFKEKLQITNNREINEEKNNAKVERPRPALQTLSENRLASSETKKEN</sequence>
<proteinExistence type="predicted"/>
<reference evidence="2 3" key="1">
    <citation type="submission" date="2017-07" db="EMBL/GenBank/DDBJ databases">
        <title>An improved, manually edited Actinidia chinensis var. chinensis (kiwifruit) genome highlights the challenges associated with draft genomes and gene prediction in plants.</title>
        <authorList>
            <person name="Pilkington S."/>
            <person name="Crowhurst R."/>
            <person name="Hilario E."/>
            <person name="Nardozza S."/>
            <person name="Fraser L."/>
            <person name="Peng Y."/>
            <person name="Gunaseelan K."/>
            <person name="Simpson R."/>
            <person name="Tahir J."/>
            <person name="Deroles S."/>
            <person name="Templeton K."/>
            <person name="Luo Z."/>
            <person name="Davy M."/>
            <person name="Cheng C."/>
            <person name="Mcneilage M."/>
            <person name="Scaglione D."/>
            <person name="Liu Y."/>
            <person name="Zhang Q."/>
            <person name="Datson P."/>
            <person name="De Silva N."/>
            <person name="Gardiner S."/>
            <person name="Bassett H."/>
            <person name="Chagne D."/>
            <person name="Mccallum J."/>
            <person name="Dzierzon H."/>
            <person name="Deng C."/>
            <person name="Wang Y.-Y."/>
            <person name="Barron N."/>
            <person name="Manako K."/>
            <person name="Bowen J."/>
            <person name="Foster T."/>
            <person name="Erridge Z."/>
            <person name="Tiffin H."/>
            <person name="Waite C."/>
            <person name="Davies K."/>
            <person name="Grierson E."/>
            <person name="Laing W."/>
            <person name="Kirk R."/>
            <person name="Chen X."/>
            <person name="Wood M."/>
            <person name="Montefiori M."/>
            <person name="Brummell D."/>
            <person name="Schwinn K."/>
            <person name="Catanach A."/>
            <person name="Fullerton C."/>
            <person name="Li D."/>
            <person name="Meiyalaghan S."/>
            <person name="Nieuwenhuizen N."/>
            <person name="Read N."/>
            <person name="Prakash R."/>
            <person name="Hunter D."/>
            <person name="Zhang H."/>
            <person name="Mckenzie M."/>
            <person name="Knabel M."/>
            <person name="Harris A."/>
            <person name="Allan A."/>
            <person name="Chen A."/>
            <person name="Janssen B."/>
            <person name="Plunkett B."/>
            <person name="Dwamena C."/>
            <person name="Voogd C."/>
            <person name="Leif D."/>
            <person name="Lafferty D."/>
            <person name="Souleyre E."/>
            <person name="Varkonyi-Gasic E."/>
            <person name="Gambi F."/>
            <person name="Hanley J."/>
            <person name="Yao J.-L."/>
            <person name="Cheung J."/>
            <person name="David K."/>
            <person name="Warren B."/>
            <person name="Marsh K."/>
            <person name="Snowden K."/>
            <person name="Lin-Wang K."/>
            <person name="Brian L."/>
            <person name="Martinez-Sanchez M."/>
            <person name="Wang M."/>
            <person name="Ileperuma N."/>
            <person name="Macnee N."/>
            <person name="Campin R."/>
            <person name="Mcatee P."/>
            <person name="Drummond R."/>
            <person name="Espley R."/>
            <person name="Ireland H."/>
            <person name="Wu R."/>
            <person name="Atkinson R."/>
            <person name="Karunairetnam S."/>
            <person name="Bulley S."/>
            <person name="Chunkath S."/>
            <person name="Hanley Z."/>
            <person name="Storey R."/>
            <person name="Thrimawithana A."/>
            <person name="Thomson S."/>
            <person name="David C."/>
            <person name="Testolin R."/>
        </authorList>
    </citation>
    <scope>NUCLEOTIDE SEQUENCE [LARGE SCALE GENOMIC DNA]</scope>
    <source>
        <strain evidence="3">cv. Red5</strain>
        <tissue evidence="2">Young leaf</tissue>
    </source>
</reference>